<keyword evidence="7" id="KW-1185">Reference proteome</keyword>
<dbReference type="EMBL" id="UZAM01013125">
    <property type="protein sequence ID" value="VDP25672.1"/>
    <property type="molecule type" value="Genomic_DNA"/>
</dbReference>
<dbReference type="SMART" id="SM00135">
    <property type="entry name" value="LY"/>
    <property type="match status" value="3"/>
</dbReference>
<keyword evidence="4" id="KW-1015">Disulfide bond</keyword>
<protein>
    <submittedName>
        <fullName evidence="8">EGF-like domain-containing protein</fullName>
    </submittedName>
</protein>
<dbReference type="InterPro" id="IPR050778">
    <property type="entry name" value="Cueball_EGF_LRP_Nidogen"/>
</dbReference>
<evidence type="ECO:0000256" key="4">
    <source>
        <dbReference type="ARBA" id="ARBA00023157"/>
    </source>
</evidence>
<dbReference type="GO" id="GO:0005886">
    <property type="term" value="C:plasma membrane"/>
    <property type="evidence" value="ECO:0007669"/>
    <property type="project" value="TreeGrafter"/>
</dbReference>
<evidence type="ECO:0000313" key="7">
    <source>
        <dbReference type="Proteomes" id="UP000270296"/>
    </source>
</evidence>
<dbReference type="FunFam" id="2.120.10.30:FF:000241">
    <property type="entry name" value="Low-density lipoprotein receptor-related protein 6"/>
    <property type="match status" value="1"/>
</dbReference>
<accession>A0A183J1K9</accession>
<dbReference type="Gene3D" id="2.120.10.30">
    <property type="entry name" value="TolB, C-terminal domain"/>
    <property type="match status" value="1"/>
</dbReference>
<proteinExistence type="predicted"/>
<keyword evidence="5" id="KW-0325">Glycoprotein</keyword>
<dbReference type="InterPro" id="IPR011042">
    <property type="entry name" value="6-blade_b-propeller_TolB-like"/>
</dbReference>
<evidence type="ECO:0000256" key="1">
    <source>
        <dbReference type="ARBA" id="ARBA00022536"/>
    </source>
</evidence>
<evidence type="ECO:0000256" key="5">
    <source>
        <dbReference type="ARBA" id="ARBA00023180"/>
    </source>
</evidence>
<dbReference type="InterPro" id="IPR000033">
    <property type="entry name" value="LDLR_classB_rpt"/>
</dbReference>
<dbReference type="Pfam" id="PF14670">
    <property type="entry name" value="FXa_inhibition"/>
    <property type="match status" value="1"/>
</dbReference>
<keyword evidence="2" id="KW-0732">Signal</keyword>
<keyword evidence="1" id="KW-0245">EGF-like domain</keyword>
<dbReference type="PANTHER" id="PTHR46513">
    <property type="entry name" value="VITELLOGENIN RECEPTOR-LIKE PROTEIN-RELATED-RELATED"/>
    <property type="match status" value="1"/>
</dbReference>
<dbReference type="SUPFAM" id="SSF57196">
    <property type="entry name" value="EGF/Laminin"/>
    <property type="match status" value="1"/>
</dbReference>
<dbReference type="Proteomes" id="UP000270296">
    <property type="component" value="Unassembled WGS sequence"/>
</dbReference>
<dbReference type="AlphaFoldDB" id="A0A183J1K9"/>
<dbReference type="SUPFAM" id="SSF63825">
    <property type="entry name" value="YWTD domain"/>
    <property type="match status" value="1"/>
</dbReference>
<dbReference type="WBParaSite" id="SBAD_0001010701-mRNA-1">
    <property type="protein sequence ID" value="SBAD_0001010701-mRNA-1"/>
    <property type="gene ID" value="SBAD_0001010701"/>
</dbReference>
<dbReference type="GO" id="GO:0042813">
    <property type="term" value="F:Wnt receptor activity"/>
    <property type="evidence" value="ECO:0007669"/>
    <property type="project" value="TreeGrafter"/>
</dbReference>
<dbReference type="OrthoDB" id="9990982at2759"/>
<reference evidence="8" key="1">
    <citation type="submission" date="2016-06" db="UniProtKB">
        <authorList>
            <consortium name="WormBaseParasite"/>
        </authorList>
    </citation>
    <scope>IDENTIFICATION</scope>
</reference>
<evidence type="ECO:0000313" key="8">
    <source>
        <dbReference type="WBParaSite" id="SBAD_0001010701-mRNA-1"/>
    </source>
</evidence>
<gene>
    <name evidence="6" type="ORF">SBAD_LOCUS9757</name>
</gene>
<dbReference type="PANTHER" id="PTHR46513:SF33">
    <property type="entry name" value="EGF-LIKE DOMAIN-CONTAINING PROTEIN"/>
    <property type="match status" value="1"/>
</dbReference>
<dbReference type="GO" id="GO:0017147">
    <property type="term" value="F:Wnt-protein binding"/>
    <property type="evidence" value="ECO:0007669"/>
    <property type="project" value="TreeGrafter"/>
</dbReference>
<organism evidence="8">
    <name type="scientific">Soboliphyme baturini</name>
    <dbReference type="NCBI Taxonomy" id="241478"/>
    <lineage>
        <taxon>Eukaryota</taxon>
        <taxon>Metazoa</taxon>
        <taxon>Ecdysozoa</taxon>
        <taxon>Nematoda</taxon>
        <taxon>Enoplea</taxon>
        <taxon>Dorylaimia</taxon>
        <taxon>Dioctophymatida</taxon>
        <taxon>Dioctophymatoidea</taxon>
        <taxon>Soboliphymatidae</taxon>
        <taxon>Soboliphyme</taxon>
    </lineage>
</organism>
<keyword evidence="3" id="KW-0677">Repeat</keyword>
<name>A0A183J1K9_9BILA</name>
<evidence type="ECO:0000313" key="6">
    <source>
        <dbReference type="EMBL" id="VDP25672.1"/>
    </source>
</evidence>
<sequence>MNRISDVFGSFRYAFMTDWGSLQPSLLRIDMDGANFKRIVNVSIIYPYGISLDFTTRRVYWLDNYLEYIRSVDYDGKYKPITIAYGHNVKSLHSLTLFENYLYATDYFKNSVLRVSKRNGSAIKSFVQRDFMRAYSIKVFHRQRQPSVKHPCSVKNGNCAHICLISYDYASHSPIAKCICKDGFKLGDDGRSCFEALQFPFLLFGGTHPGTIMGIPVEPPMAGFQTLQPVRNLVRPTAIGLLVNKSDIYFSDAANFTIQKENLYSHNRQMVIGAGCHVMPDGSY</sequence>
<evidence type="ECO:0000256" key="2">
    <source>
        <dbReference type="ARBA" id="ARBA00022729"/>
    </source>
</evidence>
<evidence type="ECO:0000256" key="3">
    <source>
        <dbReference type="ARBA" id="ARBA00022737"/>
    </source>
</evidence>
<dbReference type="GO" id="GO:0060070">
    <property type="term" value="P:canonical Wnt signaling pathway"/>
    <property type="evidence" value="ECO:0007669"/>
    <property type="project" value="TreeGrafter"/>
</dbReference>
<reference evidence="6 7" key="2">
    <citation type="submission" date="2018-11" db="EMBL/GenBank/DDBJ databases">
        <authorList>
            <consortium name="Pathogen Informatics"/>
        </authorList>
    </citation>
    <scope>NUCLEOTIDE SEQUENCE [LARGE SCALE GENOMIC DNA]</scope>
</reference>